<dbReference type="Pfam" id="PF11969">
    <property type="entry name" value="DcpS_C"/>
    <property type="match status" value="1"/>
</dbReference>
<keyword evidence="7" id="KW-0234">DNA repair</keyword>
<dbReference type="GO" id="GO:1990165">
    <property type="term" value="F:single-strand break-containing DNA binding"/>
    <property type="evidence" value="ECO:0007669"/>
    <property type="project" value="TreeGrafter"/>
</dbReference>
<dbReference type="InterPro" id="IPR036265">
    <property type="entry name" value="HIT-like_sf"/>
</dbReference>
<evidence type="ECO:0000256" key="4">
    <source>
        <dbReference type="ARBA" id="ARBA00022771"/>
    </source>
</evidence>
<feature type="domain" description="HIT" evidence="10">
    <location>
        <begin position="25"/>
        <end position="129"/>
    </location>
</feature>
<dbReference type="GO" id="GO:0003725">
    <property type="term" value="F:double-stranded RNA binding"/>
    <property type="evidence" value="ECO:0007669"/>
    <property type="project" value="TreeGrafter"/>
</dbReference>
<evidence type="ECO:0000256" key="2">
    <source>
        <dbReference type="ARBA" id="ARBA00022723"/>
    </source>
</evidence>
<reference evidence="12" key="1">
    <citation type="submission" date="2023-01" db="EMBL/GenBank/DDBJ databases">
        <title>Key to firefly adult light organ development and bioluminescence: homeobox transcription factors regulate luciferase expression and transportation to peroxisome.</title>
        <authorList>
            <person name="Fu X."/>
        </authorList>
    </citation>
    <scope>NUCLEOTIDE SEQUENCE [LARGE SCALE GENOMIC DNA]</scope>
</reference>
<dbReference type="InterPro" id="IPR032566">
    <property type="entry name" value="Znf-C2HE"/>
</dbReference>
<sequence length="199" mass="22867">MGPKRILVKNQGNVAKKPKLSGHWSLGLLDAMKDPECVVKEDDTVVVIKDKYPKAEFHYLIAPKEDISSLKKVDKTHIDLLEHMQELAETIVNDNQHKDKSFRMGYHAEASMVRLHLHVISNDMNSNALKTKKHWNSFTTDFFLDSKEVCKQLKEEGTVTLPSAETCKKLLDTPLKCHKCEYIPKHMPDLKKHIMTHVQ</sequence>
<comment type="caution">
    <text evidence="9">Lacks conserved residue(s) required for the propagation of feature annotation.</text>
</comment>
<organism evidence="11 12">
    <name type="scientific">Aquatica leii</name>
    <dbReference type="NCBI Taxonomy" id="1421715"/>
    <lineage>
        <taxon>Eukaryota</taxon>
        <taxon>Metazoa</taxon>
        <taxon>Ecdysozoa</taxon>
        <taxon>Arthropoda</taxon>
        <taxon>Hexapoda</taxon>
        <taxon>Insecta</taxon>
        <taxon>Pterygota</taxon>
        <taxon>Neoptera</taxon>
        <taxon>Endopterygota</taxon>
        <taxon>Coleoptera</taxon>
        <taxon>Polyphaga</taxon>
        <taxon>Elateriformia</taxon>
        <taxon>Elateroidea</taxon>
        <taxon>Lampyridae</taxon>
        <taxon>Luciolinae</taxon>
        <taxon>Aquatica</taxon>
    </lineage>
</organism>
<evidence type="ECO:0000256" key="6">
    <source>
        <dbReference type="ARBA" id="ARBA00023125"/>
    </source>
</evidence>
<evidence type="ECO:0000256" key="7">
    <source>
        <dbReference type="ARBA" id="ARBA00023204"/>
    </source>
</evidence>
<name>A0AAN7PPC5_9COLE</name>
<evidence type="ECO:0000256" key="1">
    <source>
        <dbReference type="ARBA" id="ARBA00004123"/>
    </source>
</evidence>
<dbReference type="PROSITE" id="PS00892">
    <property type="entry name" value="HIT_1"/>
    <property type="match status" value="1"/>
</dbReference>
<dbReference type="EMBL" id="JARPUR010000007">
    <property type="protein sequence ID" value="KAK4872392.1"/>
    <property type="molecule type" value="Genomic_DNA"/>
</dbReference>
<dbReference type="SUPFAM" id="SSF54197">
    <property type="entry name" value="HIT-like"/>
    <property type="match status" value="1"/>
</dbReference>
<dbReference type="Pfam" id="PF16278">
    <property type="entry name" value="zf-C2HE"/>
    <property type="match status" value="1"/>
</dbReference>
<evidence type="ECO:0000256" key="3">
    <source>
        <dbReference type="ARBA" id="ARBA00022763"/>
    </source>
</evidence>
<keyword evidence="12" id="KW-1185">Reference proteome</keyword>
<evidence type="ECO:0000259" key="10">
    <source>
        <dbReference type="PROSITE" id="PS51084"/>
    </source>
</evidence>
<evidence type="ECO:0000256" key="9">
    <source>
        <dbReference type="PROSITE-ProRule" id="PRU00464"/>
    </source>
</evidence>
<keyword evidence="4" id="KW-0863">Zinc-finger</keyword>
<keyword evidence="8" id="KW-0539">Nucleus</keyword>
<accession>A0AAN7PPC5</accession>
<keyword evidence="6" id="KW-0238">DNA-binding</keyword>
<dbReference type="GO" id="GO:0005634">
    <property type="term" value="C:nucleus"/>
    <property type="evidence" value="ECO:0007669"/>
    <property type="project" value="UniProtKB-SubCell"/>
</dbReference>
<dbReference type="AlphaFoldDB" id="A0AAN7PPC5"/>
<keyword evidence="2" id="KW-0479">Metal-binding</keyword>
<keyword evidence="5" id="KW-0862">Zinc</keyword>
<dbReference type="PANTHER" id="PTHR12486">
    <property type="entry name" value="APRATAXIN-RELATED"/>
    <property type="match status" value="1"/>
</dbReference>
<gene>
    <name evidence="11" type="ORF">RN001_014421</name>
</gene>
<protein>
    <recommendedName>
        <fullName evidence="10">HIT domain-containing protein</fullName>
    </recommendedName>
</protein>
<dbReference type="GO" id="GO:0030983">
    <property type="term" value="F:mismatched DNA binding"/>
    <property type="evidence" value="ECO:0007669"/>
    <property type="project" value="TreeGrafter"/>
</dbReference>
<comment type="subcellular location">
    <subcellularLocation>
        <location evidence="1">Nucleus</location>
    </subcellularLocation>
</comment>
<evidence type="ECO:0000256" key="5">
    <source>
        <dbReference type="ARBA" id="ARBA00022833"/>
    </source>
</evidence>
<dbReference type="GO" id="GO:0000012">
    <property type="term" value="P:single strand break repair"/>
    <property type="evidence" value="ECO:0007669"/>
    <property type="project" value="TreeGrafter"/>
</dbReference>
<dbReference type="GO" id="GO:0003697">
    <property type="term" value="F:single-stranded DNA binding"/>
    <property type="evidence" value="ECO:0007669"/>
    <property type="project" value="TreeGrafter"/>
</dbReference>
<evidence type="ECO:0000313" key="12">
    <source>
        <dbReference type="Proteomes" id="UP001353858"/>
    </source>
</evidence>
<dbReference type="GO" id="GO:0008270">
    <property type="term" value="F:zinc ion binding"/>
    <property type="evidence" value="ECO:0007669"/>
    <property type="project" value="UniProtKB-KW"/>
</dbReference>
<evidence type="ECO:0000256" key="8">
    <source>
        <dbReference type="ARBA" id="ARBA00023242"/>
    </source>
</evidence>
<dbReference type="InterPro" id="IPR011146">
    <property type="entry name" value="HIT-like"/>
</dbReference>
<proteinExistence type="predicted"/>
<dbReference type="Proteomes" id="UP001353858">
    <property type="component" value="Unassembled WGS sequence"/>
</dbReference>
<dbReference type="PANTHER" id="PTHR12486:SF4">
    <property type="entry name" value="APRATAXIN"/>
    <property type="match status" value="1"/>
</dbReference>
<dbReference type="InterPro" id="IPR019808">
    <property type="entry name" value="Histidine_triad_CS"/>
</dbReference>
<evidence type="ECO:0000313" key="11">
    <source>
        <dbReference type="EMBL" id="KAK4872392.1"/>
    </source>
</evidence>
<dbReference type="Gene3D" id="3.30.428.10">
    <property type="entry name" value="HIT-like"/>
    <property type="match status" value="1"/>
</dbReference>
<keyword evidence="3" id="KW-0227">DNA damage</keyword>
<dbReference type="PROSITE" id="PS51084">
    <property type="entry name" value="HIT_2"/>
    <property type="match status" value="1"/>
</dbReference>
<comment type="caution">
    <text evidence="11">The sequence shown here is derived from an EMBL/GenBank/DDBJ whole genome shotgun (WGS) entry which is preliminary data.</text>
</comment>
<dbReference type="GO" id="GO:0033699">
    <property type="term" value="F:DNA 5'-adenosine monophosphate hydrolase activity"/>
    <property type="evidence" value="ECO:0007669"/>
    <property type="project" value="TreeGrafter"/>
</dbReference>
<dbReference type="FunFam" id="3.30.428.10:FF:000004">
    <property type="entry name" value="aprataxin isoform X2"/>
    <property type="match status" value="1"/>
</dbReference>